<dbReference type="Proteomes" id="UP000838763">
    <property type="component" value="Unassembled WGS sequence"/>
</dbReference>
<evidence type="ECO:0000256" key="1">
    <source>
        <dbReference type="SAM" id="MobiDB-lite"/>
    </source>
</evidence>
<feature type="compositionally biased region" description="Basic residues" evidence="1">
    <location>
        <begin position="77"/>
        <end position="96"/>
    </location>
</feature>
<dbReference type="InterPro" id="IPR013595">
    <property type="entry name" value="Pept_S33_TAP-like_C"/>
</dbReference>
<protein>
    <recommendedName>
        <fullName evidence="3">Peptidase S33 tripeptidyl aminopeptidase-like C-terminal domain-containing protein</fullName>
    </recommendedName>
</protein>
<comment type="caution">
    <text evidence="4">The sequence shown here is derived from an EMBL/GenBank/DDBJ whole genome shotgun (WGS) entry which is preliminary data.</text>
</comment>
<feature type="region of interest" description="Disordered" evidence="1">
    <location>
        <begin position="65"/>
        <end position="99"/>
    </location>
</feature>
<proteinExistence type="predicted"/>
<organism evidence="4 5">
    <name type="scientific">Parascedosporium putredinis</name>
    <dbReference type="NCBI Taxonomy" id="1442378"/>
    <lineage>
        <taxon>Eukaryota</taxon>
        <taxon>Fungi</taxon>
        <taxon>Dikarya</taxon>
        <taxon>Ascomycota</taxon>
        <taxon>Pezizomycotina</taxon>
        <taxon>Sordariomycetes</taxon>
        <taxon>Hypocreomycetidae</taxon>
        <taxon>Microascales</taxon>
        <taxon>Microascaceae</taxon>
        <taxon>Parascedosporium</taxon>
    </lineage>
</organism>
<dbReference type="OrthoDB" id="425534at2759"/>
<feature type="chain" id="PRO_5040337959" description="Peptidase S33 tripeptidyl aminopeptidase-like C-terminal domain-containing protein" evidence="2">
    <location>
        <begin position="22"/>
        <end position="547"/>
    </location>
</feature>
<evidence type="ECO:0000313" key="5">
    <source>
        <dbReference type="Proteomes" id="UP000838763"/>
    </source>
</evidence>
<dbReference type="SUPFAM" id="SSF53474">
    <property type="entry name" value="alpha/beta-Hydrolases"/>
    <property type="match status" value="1"/>
</dbReference>
<sequence length="547" mass="59972">MARSWSRFAILAGLALRPSAAAAAAAAPHFNWEDIEPSSQLRYTDCYDNFQCARLLVPLDWLDEENPTASPSPSSSSRHRARHRPGLRRPHSRGRAPLRNDWLRPRGVMHTTPRADCYPDLLTRATENLQAHGIGSLRTDNPRLAWRHALSRAYGQRCDETLGEDGGILGYASTASAKSAKPARLQYMGFSYGTLLGNTFASMFPGRVGRMIIDGVCDSEDYMAGTWLANLYDTDELIDALYKRCFDLGSKCALVKKEDKSWHDLKDKVTAALDHLSRNPVPIKTDGGTMLLGSNDINTLVFASLYKPSALFLAVAGVLDIVVQRDYNRLAFLLQALFPAMQTYCPLCVLPDHVPDSSVLPFDDWSDYFDQLRNQSHISAPIWAEIRFRCSGWTNRPKKARRPAPLPLLPPRPRHPVRNAFAMSARHPGSSVVIQESLGHCALASGVSRCTADIVRTYFETGQVPESGTVCEEDFAALSADAAAAAGDTAPVVPFGLPGTSGLSGEELMEKLADLSRVWAQGGWESGQGGRGSEAQEVMQDIEIGEL</sequence>
<evidence type="ECO:0000256" key="2">
    <source>
        <dbReference type="SAM" id="SignalP"/>
    </source>
</evidence>
<dbReference type="InterPro" id="IPR029058">
    <property type="entry name" value="AB_hydrolase_fold"/>
</dbReference>
<evidence type="ECO:0000259" key="3">
    <source>
        <dbReference type="Pfam" id="PF08386"/>
    </source>
</evidence>
<dbReference type="AlphaFoldDB" id="A0A9P1MCA1"/>
<dbReference type="Pfam" id="PF08386">
    <property type="entry name" value="Abhydrolase_4"/>
    <property type="match status" value="1"/>
</dbReference>
<feature type="domain" description="Peptidase S33 tripeptidyl aminopeptidase-like C-terminal" evidence="3">
    <location>
        <begin position="413"/>
        <end position="471"/>
    </location>
</feature>
<gene>
    <name evidence="4" type="ORF">PPNO1_LOCUS5795</name>
</gene>
<keyword evidence="5" id="KW-1185">Reference proteome</keyword>
<accession>A0A9P1MCA1</accession>
<evidence type="ECO:0000313" key="4">
    <source>
        <dbReference type="EMBL" id="CAI4216132.1"/>
    </source>
</evidence>
<keyword evidence="2" id="KW-0732">Signal</keyword>
<dbReference type="EMBL" id="CALLCH030000015">
    <property type="protein sequence ID" value="CAI4216132.1"/>
    <property type="molecule type" value="Genomic_DNA"/>
</dbReference>
<feature type="signal peptide" evidence="2">
    <location>
        <begin position="1"/>
        <end position="21"/>
    </location>
</feature>
<reference evidence="4" key="1">
    <citation type="submission" date="2022-11" db="EMBL/GenBank/DDBJ databases">
        <authorList>
            <person name="Scott C."/>
            <person name="Bruce N."/>
        </authorList>
    </citation>
    <scope>NUCLEOTIDE SEQUENCE</scope>
</reference>
<name>A0A9P1MCA1_9PEZI</name>
<dbReference type="Gene3D" id="3.40.50.1820">
    <property type="entry name" value="alpha/beta hydrolase"/>
    <property type="match status" value="1"/>
</dbReference>